<keyword evidence="3" id="KW-1185">Reference proteome</keyword>
<accession>A0A7W7T0H5</accession>
<proteinExistence type="predicted"/>
<dbReference type="PROSITE" id="PS51257">
    <property type="entry name" value="PROKAR_LIPOPROTEIN"/>
    <property type="match status" value="1"/>
</dbReference>
<reference evidence="2 3" key="1">
    <citation type="submission" date="2020-08" db="EMBL/GenBank/DDBJ databases">
        <title>Sequencing the genomes of 1000 actinobacteria strains.</title>
        <authorList>
            <person name="Klenk H.-P."/>
        </authorList>
    </citation>
    <scope>NUCLEOTIDE SEQUENCE [LARGE SCALE GENOMIC DNA]</scope>
    <source>
        <strain evidence="2 3">DSM 45084</strain>
    </source>
</reference>
<evidence type="ECO:0000313" key="3">
    <source>
        <dbReference type="Proteomes" id="UP000542674"/>
    </source>
</evidence>
<dbReference type="EMBL" id="JACHJS010000001">
    <property type="protein sequence ID" value="MBB4964343.1"/>
    <property type="molecule type" value="Genomic_DNA"/>
</dbReference>
<evidence type="ECO:0000313" key="2">
    <source>
        <dbReference type="EMBL" id="MBB4964343.1"/>
    </source>
</evidence>
<dbReference type="Proteomes" id="UP000542674">
    <property type="component" value="Unassembled WGS sequence"/>
</dbReference>
<evidence type="ECO:0008006" key="4">
    <source>
        <dbReference type="Google" id="ProtNLM"/>
    </source>
</evidence>
<gene>
    <name evidence="2" type="ORF">F4559_001702</name>
</gene>
<comment type="caution">
    <text evidence="2">The sequence shown here is derived from an EMBL/GenBank/DDBJ whole genome shotgun (WGS) entry which is preliminary data.</text>
</comment>
<dbReference type="AlphaFoldDB" id="A0A7W7T0H5"/>
<name>A0A7W7T0H5_9PSEU</name>
<evidence type="ECO:0000256" key="1">
    <source>
        <dbReference type="SAM" id="SignalP"/>
    </source>
</evidence>
<keyword evidence="1" id="KW-0732">Signal</keyword>
<sequence length="203" mass="20438">MRSLLVLVALLAAGCAAPGGVVTGDRPPNVGRAELTVLDDAASISVRATDLDGRLFRTSGPVPHAVVEHGVVKVSCTGSGDIELDTGVVWSVRVAGGASAQTVDLRGARVGAVTFEAGASRIDLRLPSSTAVVPVRVVAGASEFVLHAPDGARITLGGGASQVVLDGVARDDVAAGTVLTTGDPVRYEVTVEAGVSRLIVARD</sequence>
<organism evidence="2 3">
    <name type="scientific">Saccharothrix violaceirubra</name>
    <dbReference type="NCBI Taxonomy" id="413306"/>
    <lineage>
        <taxon>Bacteria</taxon>
        <taxon>Bacillati</taxon>
        <taxon>Actinomycetota</taxon>
        <taxon>Actinomycetes</taxon>
        <taxon>Pseudonocardiales</taxon>
        <taxon>Pseudonocardiaceae</taxon>
        <taxon>Saccharothrix</taxon>
    </lineage>
</organism>
<feature type="signal peptide" evidence="1">
    <location>
        <begin position="1"/>
        <end position="19"/>
    </location>
</feature>
<dbReference type="RefSeq" id="WP_184667294.1">
    <property type="nucleotide sequence ID" value="NZ_BAABAI010000027.1"/>
</dbReference>
<feature type="chain" id="PRO_5039584907" description="Lipoprotein" evidence="1">
    <location>
        <begin position="20"/>
        <end position="203"/>
    </location>
</feature>
<protein>
    <recommendedName>
        <fullName evidence="4">Lipoprotein</fullName>
    </recommendedName>
</protein>